<protein>
    <submittedName>
        <fullName evidence="2">Uncharacterized protein</fullName>
    </submittedName>
</protein>
<accession>A0A8S9SKT4</accession>
<sequence>MRRGQHRSIFVVQAQEGAGSGDHDHHSVQENEDEEGTASSNQEEELEAEQDPVQEAEPVMQPLRRSTRIRKILPIWSIQKLTTMLSAVCIIPLRTLCIHGQLGLRVMYQDHMKKLC</sequence>
<evidence type="ECO:0000256" key="1">
    <source>
        <dbReference type="SAM" id="MobiDB-lite"/>
    </source>
</evidence>
<dbReference type="EMBL" id="QGKX02000004">
    <property type="protein sequence ID" value="KAF3600580.1"/>
    <property type="molecule type" value="Genomic_DNA"/>
</dbReference>
<comment type="caution">
    <text evidence="2">The sequence shown here is derived from an EMBL/GenBank/DDBJ whole genome shotgun (WGS) entry which is preliminary data.</text>
</comment>
<dbReference type="Proteomes" id="UP000712600">
    <property type="component" value="Unassembled WGS sequence"/>
</dbReference>
<proteinExistence type="predicted"/>
<feature type="region of interest" description="Disordered" evidence="1">
    <location>
        <begin position="1"/>
        <end position="61"/>
    </location>
</feature>
<gene>
    <name evidence="2" type="ORF">F2Q69_00035453</name>
</gene>
<reference evidence="2" key="1">
    <citation type="submission" date="2019-12" db="EMBL/GenBank/DDBJ databases">
        <title>Genome sequencing and annotation of Brassica cretica.</title>
        <authorList>
            <person name="Studholme D.J."/>
            <person name="Sarris P."/>
        </authorList>
    </citation>
    <scope>NUCLEOTIDE SEQUENCE</scope>
    <source>
        <strain evidence="2">PFS-109/04</strain>
        <tissue evidence="2">Leaf</tissue>
    </source>
</reference>
<evidence type="ECO:0000313" key="3">
    <source>
        <dbReference type="Proteomes" id="UP000712600"/>
    </source>
</evidence>
<evidence type="ECO:0000313" key="2">
    <source>
        <dbReference type="EMBL" id="KAF3600580.1"/>
    </source>
</evidence>
<feature type="compositionally biased region" description="Acidic residues" evidence="1">
    <location>
        <begin position="30"/>
        <end position="54"/>
    </location>
</feature>
<organism evidence="2 3">
    <name type="scientific">Brassica cretica</name>
    <name type="common">Mustard</name>
    <dbReference type="NCBI Taxonomy" id="69181"/>
    <lineage>
        <taxon>Eukaryota</taxon>
        <taxon>Viridiplantae</taxon>
        <taxon>Streptophyta</taxon>
        <taxon>Embryophyta</taxon>
        <taxon>Tracheophyta</taxon>
        <taxon>Spermatophyta</taxon>
        <taxon>Magnoliopsida</taxon>
        <taxon>eudicotyledons</taxon>
        <taxon>Gunneridae</taxon>
        <taxon>Pentapetalae</taxon>
        <taxon>rosids</taxon>
        <taxon>malvids</taxon>
        <taxon>Brassicales</taxon>
        <taxon>Brassicaceae</taxon>
        <taxon>Brassiceae</taxon>
        <taxon>Brassica</taxon>
    </lineage>
</organism>
<name>A0A8S9SKT4_BRACR</name>
<dbReference type="AlphaFoldDB" id="A0A8S9SKT4"/>